<dbReference type="STRING" id="571933.SAMN05216362_1393"/>
<keyword evidence="5" id="KW-0472">Membrane</keyword>
<evidence type="ECO:0000259" key="6">
    <source>
        <dbReference type="Pfam" id="PF00149"/>
    </source>
</evidence>
<gene>
    <name evidence="7" type="ORF">SAMN05216362_1393</name>
</gene>
<dbReference type="PANTHER" id="PTHR31302">
    <property type="entry name" value="TRANSMEMBRANE PROTEIN WITH METALLOPHOSPHOESTERASE DOMAIN-RELATED"/>
    <property type="match status" value="1"/>
</dbReference>
<evidence type="ECO:0000313" key="8">
    <source>
        <dbReference type="Proteomes" id="UP000199427"/>
    </source>
</evidence>
<dbReference type="AlphaFoldDB" id="A0A1H9KLA4"/>
<evidence type="ECO:0000256" key="4">
    <source>
        <dbReference type="ARBA" id="ARBA00061089"/>
    </source>
</evidence>
<keyword evidence="8" id="KW-1185">Reference proteome</keyword>
<sequence>MSKKLSRRRFLKNITIGSLGVIGVSYGGYYYAHDVEPRWLNIIHSTVKSHRIPESFNDFKILQISDTHIGFQYSLKEFRKLITAVNNQHPDLVVFTGDLTDDPSQMEESNYVEIIDSLSKIEAPYGKYWIYGNHDHGGYGTEHIRDVMSQGGFQLLQNETVQINNEQDYFNLSGLDDILLGRPEPSKLIPHADRERFNILLCHEPDFAAQMSDYPFDLQLSGHSHGGQIQLPFFGYIVTPHLGTEYVEGYHELGERPLQLYVSRGLGTTRLPFRFLCRPEFNIYTLRSAPTN</sequence>
<dbReference type="PANTHER" id="PTHR31302:SF25">
    <property type="entry name" value="PHOSPHOESTERASE"/>
    <property type="match status" value="1"/>
</dbReference>
<dbReference type="InterPro" id="IPR004843">
    <property type="entry name" value="Calcineurin-like_PHP"/>
</dbReference>
<dbReference type="GO" id="GO:0016020">
    <property type="term" value="C:membrane"/>
    <property type="evidence" value="ECO:0007669"/>
    <property type="project" value="GOC"/>
</dbReference>
<feature type="transmembrane region" description="Helical" evidence="5">
    <location>
        <begin position="12"/>
        <end position="32"/>
    </location>
</feature>
<comment type="cofactor">
    <cofactor evidence="1">
        <name>a divalent metal cation</name>
        <dbReference type="ChEBI" id="CHEBI:60240"/>
    </cofactor>
</comment>
<evidence type="ECO:0000256" key="1">
    <source>
        <dbReference type="ARBA" id="ARBA00001968"/>
    </source>
</evidence>
<evidence type="ECO:0000256" key="5">
    <source>
        <dbReference type="SAM" id="Phobius"/>
    </source>
</evidence>
<evidence type="ECO:0000256" key="2">
    <source>
        <dbReference type="ARBA" id="ARBA00022723"/>
    </source>
</evidence>
<dbReference type="CDD" id="cd07385">
    <property type="entry name" value="MPP_YkuE_C"/>
    <property type="match status" value="1"/>
</dbReference>
<keyword evidence="5" id="KW-1133">Transmembrane helix</keyword>
<dbReference type="OrthoDB" id="9780884at2"/>
<protein>
    <recommendedName>
        <fullName evidence="6">Calcineurin-like phosphoesterase domain-containing protein</fullName>
    </recommendedName>
</protein>
<dbReference type="Gene3D" id="3.60.21.10">
    <property type="match status" value="1"/>
</dbReference>
<keyword evidence="2" id="KW-0479">Metal-binding</keyword>
<keyword evidence="5" id="KW-0812">Transmembrane</keyword>
<dbReference type="GO" id="GO:0008758">
    <property type="term" value="F:UDP-2,3-diacylglucosamine hydrolase activity"/>
    <property type="evidence" value="ECO:0007669"/>
    <property type="project" value="TreeGrafter"/>
</dbReference>
<dbReference type="SUPFAM" id="SSF56300">
    <property type="entry name" value="Metallo-dependent phosphatases"/>
    <property type="match status" value="1"/>
</dbReference>
<dbReference type="Proteomes" id="UP000199427">
    <property type="component" value="Unassembled WGS sequence"/>
</dbReference>
<reference evidence="7 8" key="1">
    <citation type="submission" date="2016-10" db="EMBL/GenBank/DDBJ databases">
        <authorList>
            <person name="de Groot N.N."/>
        </authorList>
    </citation>
    <scope>NUCLEOTIDE SEQUENCE [LARGE SCALE GENOMIC DNA]</scope>
    <source>
        <strain evidence="7 8">DSM 21633</strain>
    </source>
</reference>
<dbReference type="RefSeq" id="WP_091775168.1">
    <property type="nucleotide sequence ID" value="NZ_CAESCL010000098.1"/>
</dbReference>
<proteinExistence type="inferred from homology"/>
<accession>A0A1H9KLA4</accession>
<organism evidence="7 8">
    <name type="scientific">Piscibacillus halophilus</name>
    <dbReference type="NCBI Taxonomy" id="571933"/>
    <lineage>
        <taxon>Bacteria</taxon>
        <taxon>Bacillati</taxon>
        <taxon>Bacillota</taxon>
        <taxon>Bacilli</taxon>
        <taxon>Bacillales</taxon>
        <taxon>Bacillaceae</taxon>
        <taxon>Piscibacillus</taxon>
    </lineage>
</organism>
<feature type="domain" description="Calcineurin-like phosphoesterase" evidence="6">
    <location>
        <begin position="59"/>
        <end position="226"/>
    </location>
</feature>
<dbReference type="InterPro" id="IPR051158">
    <property type="entry name" value="Metallophosphoesterase_sf"/>
</dbReference>
<dbReference type="Pfam" id="PF00149">
    <property type="entry name" value="Metallophos"/>
    <property type="match status" value="1"/>
</dbReference>
<dbReference type="GO" id="GO:0046872">
    <property type="term" value="F:metal ion binding"/>
    <property type="evidence" value="ECO:0007669"/>
    <property type="project" value="UniProtKB-KW"/>
</dbReference>
<dbReference type="EMBL" id="FOES01000039">
    <property type="protein sequence ID" value="SEQ99941.1"/>
    <property type="molecule type" value="Genomic_DNA"/>
</dbReference>
<dbReference type="GO" id="GO:0009245">
    <property type="term" value="P:lipid A biosynthetic process"/>
    <property type="evidence" value="ECO:0007669"/>
    <property type="project" value="TreeGrafter"/>
</dbReference>
<keyword evidence="3" id="KW-0378">Hydrolase</keyword>
<evidence type="ECO:0000256" key="3">
    <source>
        <dbReference type="ARBA" id="ARBA00022801"/>
    </source>
</evidence>
<evidence type="ECO:0000313" key="7">
    <source>
        <dbReference type="EMBL" id="SEQ99941.1"/>
    </source>
</evidence>
<comment type="similarity">
    <text evidence="4">Belongs to the metallophosphoesterase superfamily.</text>
</comment>
<name>A0A1H9KLA4_9BACI</name>
<dbReference type="FunFam" id="3.60.21.10:FF:000028">
    <property type="entry name" value="Putative metallophosphoesterase"/>
    <property type="match status" value="1"/>
</dbReference>
<dbReference type="InterPro" id="IPR029052">
    <property type="entry name" value="Metallo-depent_PP-like"/>
</dbReference>